<accession>C4XL94</accession>
<sequence>MIFECDLCGKDIIESTYFYSLNLNYERFHDGGIEVGTSNCMLTLCDRCIGKLPVAKLLSYVVRMGGESGHERYDQIIEVINSNDNKITSNNSYK</sequence>
<gene>
    <name evidence="1" type="ordered locus">DMR_36310</name>
</gene>
<keyword evidence="2" id="KW-1185">Reference proteome</keyword>
<dbReference type="KEGG" id="dma:DMR_36310"/>
<dbReference type="RefSeq" id="WP_015862264.1">
    <property type="nucleotide sequence ID" value="NC_012796.1"/>
</dbReference>
<dbReference type="OrthoDB" id="9837428at2"/>
<dbReference type="Proteomes" id="UP000009071">
    <property type="component" value="Chromosome"/>
</dbReference>
<dbReference type="AlphaFoldDB" id="C4XL94"/>
<reference evidence="1 2" key="1">
    <citation type="journal article" date="2009" name="Genome Res.">
        <title>Whole genome sequence of Desulfovibrio magneticus strain RS-1 revealed common gene clusters in magnetotactic bacteria.</title>
        <authorList>
            <person name="Nakazawa H."/>
            <person name="Arakaki A."/>
            <person name="Narita-Yamada S."/>
            <person name="Yashiro I."/>
            <person name="Jinno K."/>
            <person name="Aoki N."/>
            <person name="Tsuruyama A."/>
            <person name="Okamura Y."/>
            <person name="Tanikawa S."/>
            <person name="Fujita N."/>
            <person name="Takeyama H."/>
            <person name="Matsunaga T."/>
        </authorList>
    </citation>
    <scope>NUCLEOTIDE SEQUENCE [LARGE SCALE GENOMIC DNA]</scope>
    <source>
        <strain evidence="2">ATCC 700980 / DSM 13731 / RS-1</strain>
    </source>
</reference>
<evidence type="ECO:0000313" key="1">
    <source>
        <dbReference type="EMBL" id="BAH77122.1"/>
    </source>
</evidence>
<dbReference type="HOGENOM" id="CLU_2381480_0_0_7"/>
<proteinExistence type="predicted"/>
<organism evidence="1 2">
    <name type="scientific">Solidesulfovibrio magneticus (strain ATCC 700980 / DSM 13731 / RS-1)</name>
    <name type="common">Desulfovibrio magneticus</name>
    <dbReference type="NCBI Taxonomy" id="573370"/>
    <lineage>
        <taxon>Bacteria</taxon>
        <taxon>Pseudomonadati</taxon>
        <taxon>Thermodesulfobacteriota</taxon>
        <taxon>Desulfovibrionia</taxon>
        <taxon>Desulfovibrionales</taxon>
        <taxon>Desulfovibrionaceae</taxon>
        <taxon>Solidesulfovibrio</taxon>
    </lineage>
</organism>
<dbReference type="STRING" id="573370.DMR_36310"/>
<dbReference type="EMBL" id="AP010904">
    <property type="protein sequence ID" value="BAH77122.1"/>
    <property type="molecule type" value="Genomic_DNA"/>
</dbReference>
<evidence type="ECO:0000313" key="2">
    <source>
        <dbReference type="Proteomes" id="UP000009071"/>
    </source>
</evidence>
<name>C4XL94_SOLM1</name>
<protein>
    <submittedName>
        <fullName evidence="1">Uncharacterized protein</fullName>
    </submittedName>
</protein>